<name>A0A1H6C3Q7_9PSEU</name>
<dbReference type="Gene3D" id="3.40.50.1110">
    <property type="entry name" value="SGNH hydrolase"/>
    <property type="match status" value="1"/>
</dbReference>
<keyword evidence="1" id="KW-0812">Transmembrane</keyword>
<evidence type="ECO:0000313" key="4">
    <source>
        <dbReference type="EMBL" id="SFC26485.1"/>
    </source>
</evidence>
<dbReference type="AlphaFoldDB" id="A0A1H6C3Q7"/>
<accession>A0A1H6C3Q7</accession>
<keyword evidence="1" id="KW-0472">Membrane</keyword>
<organism evidence="3 6">
    <name type="scientific">Saccharopolyspora kobensis</name>
    <dbReference type="NCBI Taxonomy" id="146035"/>
    <lineage>
        <taxon>Bacteria</taxon>
        <taxon>Bacillati</taxon>
        <taxon>Actinomycetota</taxon>
        <taxon>Actinomycetes</taxon>
        <taxon>Pseudonocardiales</taxon>
        <taxon>Pseudonocardiaceae</taxon>
        <taxon>Saccharopolyspora</taxon>
    </lineage>
</organism>
<evidence type="ECO:0000313" key="5">
    <source>
        <dbReference type="Proteomes" id="UP000199690"/>
    </source>
</evidence>
<dbReference type="SUPFAM" id="SSF52266">
    <property type="entry name" value="SGNH hydrolase"/>
    <property type="match status" value="1"/>
</dbReference>
<dbReference type="InterPro" id="IPR051532">
    <property type="entry name" value="Ester_Hydrolysis_Enzymes"/>
</dbReference>
<keyword evidence="1" id="KW-1133">Transmembrane helix</keyword>
<dbReference type="PANTHER" id="PTHR30383:SF5">
    <property type="entry name" value="SGNH HYDROLASE-TYPE ESTERASE DOMAIN-CONTAINING PROTEIN"/>
    <property type="match status" value="1"/>
</dbReference>
<feature type="transmembrane region" description="Helical" evidence="1">
    <location>
        <begin position="12"/>
        <end position="35"/>
    </location>
</feature>
<dbReference type="Proteomes" id="UP000236729">
    <property type="component" value="Unassembled WGS sequence"/>
</dbReference>
<dbReference type="EMBL" id="FOME01000001">
    <property type="protein sequence ID" value="SFC26485.1"/>
    <property type="molecule type" value="Genomic_DNA"/>
</dbReference>
<protein>
    <submittedName>
        <fullName evidence="3">Lysophospholipase L1</fullName>
    </submittedName>
</protein>
<reference evidence="3" key="1">
    <citation type="submission" date="2016-10" db="EMBL/GenBank/DDBJ databases">
        <authorList>
            <person name="de Groot N.N."/>
        </authorList>
    </citation>
    <scope>NUCLEOTIDE SEQUENCE [LARGE SCALE GENOMIC DNA]</scope>
    <source>
        <strain evidence="3">ATCC 20501</strain>
    </source>
</reference>
<evidence type="ECO:0000313" key="3">
    <source>
        <dbReference type="EMBL" id="SEG67568.1"/>
    </source>
</evidence>
<dbReference type="Pfam" id="PF13472">
    <property type="entry name" value="Lipase_GDSL_2"/>
    <property type="match status" value="1"/>
</dbReference>
<dbReference type="Proteomes" id="UP000199690">
    <property type="component" value="Unassembled WGS sequence"/>
</dbReference>
<sequence length="270" mass="28909">MVRKRIVSGKRIIASVCVVLAATLVVTGVGGYFAFLRSPANTPGEACGSPRPAVVAAGASITRGTLGGDWIGSLRSRPDLVGYEFVNAGINGNTSADLLARIDTDVVACRPVAVTILVGTNDVRDGVPLERYRGNLAAITARIQDRTGARIALMSLPPMGEDLNAEINRRLADYNRAIEETAANAGVDYLPVHERMAEIVAQRENRTPYDFSFLLALSAATQHYAFGRRWDDIAASGGRELLIDHIHLSDRGAAVITELAADWLSRTPEA</sequence>
<accession>A0A1I1HRP0</accession>
<gene>
    <name evidence="3" type="ORF">SAMN02982929_03086</name>
    <name evidence="4" type="ORF">SAMN05216506_101326</name>
</gene>
<dbReference type="GO" id="GO:0004622">
    <property type="term" value="F:phosphatidylcholine lysophospholipase activity"/>
    <property type="evidence" value="ECO:0007669"/>
    <property type="project" value="TreeGrafter"/>
</dbReference>
<dbReference type="InterPro" id="IPR013830">
    <property type="entry name" value="SGNH_hydro"/>
</dbReference>
<feature type="domain" description="SGNH hydrolase-type esterase" evidence="2">
    <location>
        <begin position="57"/>
        <end position="252"/>
    </location>
</feature>
<proteinExistence type="predicted"/>
<reference evidence="5 6" key="2">
    <citation type="submission" date="2016-10" db="EMBL/GenBank/DDBJ databases">
        <authorList>
            <person name="Varghese N."/>
            <person name="Submissions S."/>
        </authorList>
    </citation>
    <scope>NUCLEOTIDE SEQUENCE [LARGE SCALE GENOMIC DNA]</scope>
    <source>
        <strain evidence="6">ATCC 20501</strain>
        <strain evidence="4 5">CGMCC 4.3529</strain>
    </source>
</reference>
<keyword evidence="5" id="KW-1185">Reference proteome</keyword>
<dbReference type="EMBL" id="FNVB01000004">
    <property type="protein sequence ID" value="SEG67568.1"/>
    <property type="molecule type" value="Genomic_DNA"/>
</dbReference>
<dbReference type="PANTHER" id="PTHR30383">
    <property type="entry name" value="THIOESTERASE 1/PROTEASE 1/LYSOPHOSPHOLIPASE L1"/>
    <property type="match status" value="1"/>
</dbReference>
<dbReference type="InterPro" id="IPR036514">
    <property type="entry name" value="SGNH_hydro_sf"/>
</dbReference>
<evidence type="ECO:0000256" key="1">
    <source>
        <dbReference type="SAM" id="Phobius"/>
    </source>
</evidence>
<evidence type="ECO:0000259" key="2">
    <source>
        <dbReference type="Pfam" id="PF13472"/>
    </source>
</evidence>
<dbReference type="SMR" id="A0A1H6C3Q7"/>
<evidence type="ECO:0000313" key="6">
    <source>
        <dbReference type="Proteomes" id="UP000236729"/>
    </source>
</evidence>